<protein>
    <submittedName>
        <fullName evidence="1">Putative orfan</fullName>
    </submittedName>
</protein>
<name>A0A6N1NUE3_9VIRU</name>
<accession>A0A6N1NUE3</accession>
<proteinExistence type="predicted"/>
<dbReference type="GeneID" id="80518470"/>
<sequence>MNKFENHSDYDNKKNPDSYQDILQYFISKYENKNSKCNTKNMEFVKDSNVNIVGVRQYRPYNLSEVRKFKKFINK</sequence>
<organism evidence="1">
    <name type="scientific">Tupanvirus soda lake</name>
    <dbReference type="NCBI Taxonomy" id="2126985"/>
    <lineage>
        <taxon>Viruses</taxon>
        <taxon>Varidnaviria</taxon>
        <taxon>Bamfordvirae</taxon>
        <taxon>Nucleocytoviricota</taxon>
        <taxon>Megaviricetes</taxon>
        <taxon>Imitervirales</taxon>
        <taxon>Mimiviridae</taxon>
        <taxon>Megamimivirinae</taxon>
        <taxon>Tupanvirus</taxon>
        <taxon>Tupanvirus salinum</taxon>
    </lineage>
</organism>
<reference evidence="1" key="2">
    <citation type="journal article" date="2018" name="Nat. Commun.">
        <title>Tailed giant Tupanvirus possesses the most complete translational apparatus of the known virosphere.</title>
        <authorList>
            <person name="Abrahao J."/>
            <person name="Silva L."/>
            <person name="Silva L.S."/>
            <person name="Khalil J.Y.B."/>
            <person name="Rodrigues R."/>
            <person name="Arantes T."/>
            <person name="Assis F."/>
            <person name="Boratto P."/>
            <person name="Andrade M."/>
            <person name="Kroon E.G."/>
            <person name="Ribeiro B."/>
            <person name="Bergier I."/>
            <person name="Seligmann H."/>
            <person name="Ghigo E."/>
            <person name="Colson P."/>
            <person name="Levasseur A."/>
            <person name="Kroemer G."/>
            <person name="Raoult D."/>
            <person name="La Scola B."/>
        </authorList>
    </citation>
    <scope>NUCLEOTIDE SEQUENCE [LARGE SCALE GENOMIC DNA]</scope>
    <source>
        <strain evidence="1">Soda lake</strain>
    </source>
</reference>
<dbReference type="EMBL" id="KY523104">
    <property type="protein sequence ID" value="QKU35053.1"/>
    <property type="molecule type" value="Genomic_DNA"/>
</dbReference>
<evidence type="ECO:0000313" key="1">
    <source>
        <dbReference type="EMBL" id="QKU35053.1"/>
    </source>
</evidence>
<dbReference type="KEGG" id="vg:80518470"/>
<dbReference type="RefSeq" id="YP_010781706.1">
    <property type="nucleotide sequence ID" value="NC_075039.1"/>
</dbReference>
<reference evidence="1" key="1">
    <citation type="submission" date="2017-01" db="EMBL/GenBank/DDBJ databases">
        <authorList>
            <person name="Assis F.L."/>
            <person name="Abrahao J.S."/>
            <person name="Silva L."/>
            <person name="Khalil J.B."/>
            <person name="Rodrigues R."/>
            <person name="Silva L.S."/>
            <person name="Arantes T."/>
            <person name="Boratto P."/>
            <person name="Andrade M."/>
            <person name="Kroon E.G."/>
            <person name="Ribeiro B."/>
            <person name="Bergier I."/>
            <person name="Seligmann H."/>
            <person name="Ghigo E."/>
            <person name="Colson P."/>
            <person name="Levasseur A."/>
            <person name="Raoult D."/>
            <person name="Scola B.L."/>
        </authorList>
    </citation>
    <scope>NUCLEOTIDE SEQUENCE</scope>
    <source>
        <strain evidence="1">Soda lake</strain>
    </source>
</reference>